<dbReference type="EMBL" id="CP133623">
    <property type="protein sequence ID" value="WMV58904.1"/>
    <property type="molecule type" value="Genomic_DNA"/>
</dbReference>
<accession>A0AAF0V847</accession>
<dbReference type="PANTHER" id="PTHR36617">
    <property type="entry name" value="PROTEIN, PUTATIVE-RELATED"/>
    <property type="match status" value="1"/>
</dbReference>
<protein>
    <recommendedName>
        <fullName evidence="1">Reverse transcriptase zinc-binding domain-containing protein</fullName>
    </recommendedName>
</protein>
<dbReference type="Proteomes" id="UP001234989">
    <property type="component" value="Chromosome 12"/>
</dbReference>
<evidence type="ECO:0000313" key="2">
    <source>
        <dbReference type="EMBL" id="WMV58904.1"/>
    </source>
</evidence>
<evidence type="ECO:0000313" key="3">
    <source>
        <dbReference type="Proteomes" id="UP001234989"/>
    </source>
</evidence>
<dbReference type="AlphaFoldDB" id="A0AAF0V847"/>
<keyword evidence="3" id="KW-1185">Reference proteome</keyword>
<gene>
    <name evidence="2" type="ORF">MTR67_052289</name>
</gene>
<dbReference type="InterPro" id="IPR026960">
    <property type="entry name" value="RVT-Znf"/>
</dbReference>
<name>A0AAF0V847_SOLVR</name>
<sequence length="256" mass="30478">MEDFSDLFSFCGSPEVSIAETWTNQGWNIIFRRLLNDWEVERVASLLQRLNDFSGLNTSPDTIRWKHDRDGKFSVGRLYRRNLSSQPENIPGPWKQIWKSNIPTKIKCFTWTVCRRACLTQEKLKKRSFEIVSRCFSCKEKEETNSHLFLHCRVTSQVWHMFLNILQQPWVMPEHTADLLTCWMRRGGSKKQKKCWSIVPSCIWWSIWKERNNRCFENITNPMQKVKENCINTLYLWCKEEGIDEVEQLVDFLGSL</sequence>
<evidence type="ECO:0000259" key="1">
    <source>
        <dbReference type="Pfam" id="PF13966"/>
    </source>
</evidence>
<feature type="domain" description="Reverse transcriptase zinc-binding" evidence="1">
    <location>
        <begin position="73"/>
        <end position="159"/>
    </location>
</feature>
<dbReference type="Pfam" id="PF13966">
    <property type="entry name" value="zf-RVT"/>
    <property type="match status" value="1"/>
</dbReference>
<organism evidence="2 3">
    <name type="scientific">Solanum verrucosum</name>
    <dbReference type="NCBI Taxonomy" id="315347"/>
    <lineage>
        <taxon>Eukaryota</taxon>
        <taxon>Viridiplantae</taxon>
        <taxon>Streptophyta</taxon>
        <taxon>Embryophyta</taxon>
        <taxon>Tracheophyta</taxon>
        <taxon>Spermatophyta</taxon>
        <taxon>Magnoliopsida</taxon>
        <taxon>eudicotyledons</taxon>
        <taxon>Gunneridae</taxon>
        <taxon>Pentapetalae</taxon>
        <taxon>asterids</taxon>
        <taxon>lamiids</taxon>
        <taxon>Solanales</taxon>
        <taxon>Solanaceae</taxon>
        <taxon>Solanoideae</taxon>
        <taxon>Solaneae</taxon>
        <taxon>Solanum</taxon>
    </lineage>
</organism>
<reference evidence="2" key="1">
    <citation type="submission" date="2023-08" db="EMBL/GenBank/DDBJ databases">
        <title>A de novo genome assembly of Solanum verrucosum Schlechtendal, a Mexican diploid species geographically isolated from the other diploid A-genome species in potato relatives.</title>
        <authorList>
            <person name="Hosaka K."/>
        </authorList>
    </citation>
    <scope>NUCLEOTIDE SEQUENCE</scope>
    <source>
        <tissue evidence="2">Young leaves</tissue>
    </source>
</reference>
<dbReference type="PANTHER" id="PTHR36617:SF16">
    <property type="entry name" value="OS04G0516500 PROTEIN"/>
    <property type="match status" value="1"/>
</dbReference>
<proteinExistence type="predicted"/>